<feature type="transmembrane region" description="Helical" evidence="1">
    <location>
        <begin position="111"/>
        <end position="136"/>
    </location>
</feature>
<proteinExistence type="predicted"/>
<dbReference type="Gene3D" id="1.20.144.10">
    <property type="entry name" value="Phosphatidic acid phosphatase type 2/haloperoxidase"/>
    <property type="match status" value="1"/>
</dbReference>
<evidence type="ECO:0000313" key="3">
    <source>
        <dbReference type="EMBL" id="MEA0970072.1"/>
    </source>
</evidence>
<gene>
    <name evidence="3" type="ORF">Megvenef_00019</name>
</gene>
<sequence>MQEKLHLLKWVQISFHNNCINKDFTIVLYADSTRTGPKTINYMTYFLYNWMGLNKTLFISINKLTNVGYLPNILKIISNVFFIANFAVFYFIACLLFYFCTRRVTVDKQSLFMAGYFELTRIGICYALFGLTFAALKFSINLSRPFCSLTKADFITIANTDLERCLSSFPSAHTGLSILIAYCLWPYMNKFLKCTSCLVILAVATSRITLAMHYPADIVYSTIVTILIILAGNFVFKILKNKVIKSIGNGIFRLIFV</sequence>
<keyword evidence="1" id="KW-1133">Transmembrane helix</keyword>
<dbReference type="InterPro" id="IPR000326">
    <property type="entry name" value="PAP2/HPO"/>
</dbReference>
<dbReference type="Pfam" id="PF01569">
    <property type="entry name" value="PAP2"/>
    <property type="match status" value="1"/>
</dbReference>
<evidence type="ECO:0000256" key="1">
    <source>
        <dbReference type="SAM" id="Phobius"/>
    </source>
</evidence>
<name>A0ABU5NAC2_9RICK</name>
<feature type="domain" description="Phosphatidic acid phosphatase type 2/haloperoxidase" evidence="2">
    <location>
        <begin position="117"/>
        <end position="233"/>
    </location>
</feature>
<reference evidence="3 4" key="1">
    <citation type="submission" date="2023-03" db="EMBL/GenBank/DDBJ databases">
        <title>Host association and intracellularity evolved multiple times independently in the Rickettsiales.</title>
        <authorList>
            <person name="Castelli M."/>
            <person name="Nardi T."/>
            <person name="Gammuto L."/>
            <person name="Bellinzona G."/>
            <person name="Sabaneyeva E."/>
            <person name="Potekhin A."/>
            <person name="Serra V."/>
            <person name="Petroni G."/>
            <person name="Sassera D."/>
        </authorList>
    </citation>
    <scope>NUCLEOTIDE SEQUENCE [LARGE SCALE GENOMIC DNA]</scope>
    <source>
        <strain evidence="3 4">Sr 2-6</strain>
    </source>
</reference>
<dbReference type="InterPro" id="IPR036938">
    <property type="entry name" value="PAP2/HPO_sf"/>
</dbReference>
<dbReference type="Proteomes" id="UP001291687">
    <property type="component" value="Unassembled WGS sequence"/>
</dbReference>
<organism evidence="3 4">
    <name type="scientific">Candidatus Megaera venefica</name>
    <dbReference type="NCBI Taxonomy" id="2055910"/>
    <lineage>
        <taxon>Bacteria</taxon>
        <taxon>Pseudomonadati</taxon>
        <taxon>Pseudomonadota</taxon>
        <taxon>Alphaproteobacteria</taxon>
        <taxon>Rickettsiales</taxon>
        <taxon>Rickettsiaceae</taxon>
        <taxon>Candidatus Megaera</taxon>
    </lineage>
</organism>
<comment type="caution">
    <text evidence="3">The sequence shown here is derived from an EMBL/GenBank/DDBJ whole genome shotgun (WGS) entry which is preliminary data.</text>
</comment>
<keyword evidence="1" id="KW-0812">Transmembrane</keyword>
<feature type="transmembrane region" description="Helical" evidence="1">
    <location>
        <begin position="218"/>
        <end position="236"/>
    </location>
</feature>
<protein>
    <submittedName>
        <fullName evidence="3">Phosphatase PAP2 family protein</fullName>
    </submittedName>
</protein>
<evidence type="ECO:0000313" key="4">
    <source>
        <dbReference type="Proteomes" id="UP001291687"/>
    </source>
</evidence>
<evidence type="ECO:0000259" key="2">
    <source>
        <dbReference type="SMART" id="SM00014"/>
    </source>
</evidence>
<dbReference type="SUPFAM" id="SSF48317">
    <property type="entry name" value="Acid phosphatase/Vanadium-dependent haloperoxidase"/>
    <property type="match status" value="1"/>
</dbReference>
<dbReference type="SMART" id="SM00014">
    <property type="entry name" value="acidPPc"/>
    <property type="match status" value="1"/>
</dbReference>
<dbReference type="EMBL" id="JARJFB010000001">
    <property type="protein sequence ID" value="MEA0970072.1"/>
    <property type="molecule type" value="Genomic_DNA"/>
</dbReference>
<feature type="transmembrane region" description="Helical" evidence="1">
    <location>
        <begin position="76"/>
        <end position="99"/>
    </location>
</feature>
<accession>A0ABU5NAC2</accession>
<keyword evidence="4" id="KW-1185">Reference proteome</keyword>
<keyword evidence="1" id="KW-0472">Membrane</keyword>